<sequence>MANERSGGQCPGRPRVYRCTSFMLTLATTRPMLPKVPQIWGKVRTLQGPTPSPDK</sequence>
<gene>
    <name evidence="1" type="ORF">M5D96_001361</name>
</gene>
<dbReference type="EMBL" id="JAMKOV010000001">
    <property type="protein sequence ID" value="KAI8045182.1"/>
    <property type="molecule type" value="Genomic_DNA"/>
</dbReference>
<keyword evidence="2" id="KW-1185">Reference proteome</keyword>
<protein>
    <submittedName>
        <fullName evidence="1">Uncharacterized protein</fullName>
    </submittedName>
</protein>
<organism evidence="1 2">
    <name type="scientific">Drosophila gunungcola</name>
    <name type="common">fruit fly</name>
    <dbReference type="NCBI Taxonomy" id="103775"/>
    <lineage>
        <taxon>Eukaryota</taxon>
        <taxon>Metazoa</taxon>
        <taxon>Ecdysozoa</taxon>
        <taxon>Arthropoda</taxon>
        <taxon>Hexapoda</taxon>
        <taxon>Insecta</taxon>
        <taxon>Pterygota</taxon>
        <taxon>Neoptera</taxon>
        <taxon>Endopterygota</taxon>
        <taxon>Diptera</taxon>
        <taxon>Brachycera</taxon>
        <taxon>Muscomorpha</taxon>
        <taxon>Ephydroidea</taxon>
        <taxon>Drosophilidae</taxon>
        <taxon>Drosophila</taxon>
        <taxon>Sophophora</taxon>
    </lineage>
</organism>
<comment type="caution">
    <text evidence="1">The sequence shown here is derived from an EMBL/GenBank/DDBJ whole genome shotgun (WGS) entry which is preliminary data.</text>
</comment>
<dbReference type="Proteomes" id="UP001059596">
    <property type="component" value="Chromosome 3R"/>
</dbReference>
<name>A0A9Q0BUI6_9MUSC</name>
<dbReference type="AlphaFoldDB" id="A0A9Q0BUI6"/>
<evidence type="ECO:0000313" key="2">
    <source>
        <dbReference type="Proteomes" id="UP001059596"/>
    </source>
</evidence>
<proteinExistence type="predicted"/>
<accession>A0A9Q0BUI6</accession>
<reference evidence="1" key="1">
    <citation type="journal article" date="2023" name="Genome Biol. Evol.">
        <title>Long-read-based Genome Assembly of Drosophila gunungcola Reveals Fewer Chemosensory Genes in Flower-breeding Species.</title>
        <authorList>
            <person name="Negi A."/>
            <person name="Liao B.Y."/>
            <person name="Yeh S.D."/>
        </authorList>
    </citation>
    <scope>NUCLEOTIDE SEQUENCE</scope>
    <source>
        <strain evidence="1">Sukarami</strain>
    </source>
</reference>
<evidence type="ECO:0000313" key="1">
    <source>
        <dbReference type="EMBL" id="KAI8045182.1"/>
    </source>
</evidence>